<sequence length="448" mass="48007">MHTSQTTPGLVKHVIGSAGPGYSAVDPNVDECAANAASAAAATAALAAAAAAGCCMSLSAAAVASSSSTSASSTSSSSSTTSNNQHEFHPSLFLNHHGQPKPEDYYALRPQPTSPHPVQSPFVYPPMGLVRREMESMHASDGVLRPDDPGFLSPETGTVYTDPSGLKCPGSSPSSSANSTFLSLTHDQTPPPPPACAIDTMAQQAQRDHSFPSSTTVYESSSVLLGGLGNGLKPVGAYPHEDLMNPYGSDTDHLNCHTPYSQLNCLATGRSYAFGDDSADLHDPFRRLAETSRCRPEFDCADLMGWKPTDFDDPNYPIDKYDTPISSEPANRPLASGKGVDYAPDTLRYPTFGKTVPLALRTNYAPNSVPGAHTHLHQPTATAVIYPWMKRVHSKNTGMQYKEDVKHHTHYRTLMFPYATTYLAQFEDAGQNMEPFSNQKIIGLPITD</sequence>
<evidence type="ECO:0000256" key="6">
    <source>
        <dbReference type="SAM" id="MobiDB-lite"/>
    </source>
</evidence>
<evidence type="ECO:0000313" key="9">
    <source>
        <dbReference type="WBParaSite" id="ECPE_0000381101-mRNA-1"/>
    </source>
</evidence>
<dbReference type="AlphaFoldDB" id="A0A183AA21"/>
<evidence type="ECO:0000313" key="7">
    <source>
        <dbReference type="EMBL" id="VDP70643.1"/>
    </source>
</evidence>
<feature type="compositionally biased region" description="Low complexity" evidence="6">
    <location>
        <begin position="163"/>
        <end position="184"/>
    </location>
</feature>
<accession>A0A183AA21</accession>
<dbReference type="PROSITE" id="PS00032">
    <property type="entry name" value="ANTENNAPEDIA"/>
    <property type="match status" value="1"/>
</dbReference>
<dbReference type="InterPro" id="IPR001827">
    <property type="entry name" value="Homeobox_Antennapedia_CS"/>
</dbReference>
<name>A0A183AA21_9TREM</name>
<dbReference type="OrthoDB" id="6159439at2759"/>
<proteinExistence type="predicted"/>
<reference evidence="7 8" key="2">
    <citation type="submission" date="2018-11" db="EMBL/GenBank/DDBJ databases">
        <authorList>
            <consortium name="Pathogen Informatics"/>
        </authorList>
    </citation>
    <scope>NUCLEOTIDE SEQUENCE [LARGE SCALE GENOMIC DNA]</scope>
    <source>
        <strain evidence="7 8">Egypt</strain>
    </source>
</reference>
<evidence type="ECO:0000256" key="3">
    <source>
        <dbReference type="ARBA" id="ARBA00023125"/>
    </source>
</evidence>
<dbReference type="EMBL" id="UZAN01040707">
    <property type="protein sequence ID" value="VDP70643.1"/>
    <property type="molecule type" value="Genomic_DNA"/>
</dbReference>
<dbReference type="GO" id="GO:0003677">
    <property type="term" value="F:DNA binding"/>
    <property type="evidence" value="ECO:0007669"/>
    <property type="project" value="UniProtKB-KW"/>
</dbReference>
<evidence type="ECO:0000256" key="2">
    <source>
        <dbReference type="ARBA" id="ARBA00022473"/>
    </source>
</evidence>
<protein>
    <submittedName>
        <fullName evidence="9">Homeobox protein araucan</fullName>
    </submittedName>
</protein>
<keyword evidence="3" id="KW-0238">DNA-binding</keyword>
<dbReference type="GO" id="GO:0003700">
    <property type="term" value="F:DNA-binding transcription factor activity"/>
    <property type="evidence" value="ECO:0007669"/>
    <property type="project" value="InterPro"/>
</dbReference>
<dbReference type="GO" id="GO:0005634">
    <property type="term" value="C:nucleus"/>
    <property type="evidence" value="ECO:0007669"/>
    <property type="project" value="UniProtKB-SubCell"/>
</dbReference>
<evidence type="ECO:0000313" key="8">
    <source>
        <dbReference type="Proteomes" id="UP000272942"/>
    </source>
</evidence>
<reference evidence="9" key="1">
    <citation type="submission" date="2016-06" db="UniProtKB">
        <authorList>
            <consortium name="WormBaseParasite"/>
        </authorList>
    </citation>
    <scope>IDENTIFICATION</scope>
</reference>
<dbReference type="Proteomes" id="UP000272942">
    <property type="component" value="Unassembled WGS sequence"/>
</dbReference>
<evidence type="ECO:0000256" key="4">
    <source>
        <dbReference type="ARBA" id="ARBA00023155"/>
    </source>
</evidence>
<keyword evidence="5" id="KW-0539">Nucleus</keyword>
<evidence type="ECO:0000256" key="5">
    <source>
        <dbReference type="ARBA" id="ARBA00023242"/>
    </source>
</evidence>
<keyword evidence="2" id="KW-0217">Developmental protein</keyword>
<evidence type="ECO:0000256" key="1">
    <source>
        <dbReference type="ARBA" id="ARBA00004123"/>
    </source>
</evidence>
<feature type="region of interest" description="Disordered" evidence="6">
    <location>
        <begin position="161"/>
        <end position="197"/>
    </location>
</feature>
<feature type="compositionally biased region" description="Low complexity" evidence="6">
    <location>
        <begin position="68"/>
        <end position="82"/>
    </location>
</feature>
<feature type="region of interest" description="Disordered" evidence="6">
    <location>
        <begin position="68"/>
        <end position="121"/>
    </location>
</feature>
<organism evidence="9">
    <name type="scientific">Echinostoma caproni</name>
    <dbReference type="NCBI Taxonomy" id="27848"/>
    <lineage>
        <taxon>Eukaryota</taxon>
        <taxon>Metazoa</taxon>
        <taxon>Spiralia</taxon>
        <taxon>Lophotrochozoa</taxon>
        <taxon>Platyhelminthes</taxon>
        <taxon>Trematoda</taxon>
        <taxon>Digenea</taxon>
        <taxon>Plagiorchiida</taxon>
        <taxon>Echinostomata</taxon>
        <taxon>Echinostomatoidea</taxon>
        <taxon>Echinostomatidae</taxon>
        <taxon>Echinostoma</taxon>
    </lineage>
</organism>
<gene>
    <name evidence="7" type="ORF">ECPE_LOCUS3806</name>
</gene>
<comment type="subcellular location">
    <subcellularLocation>
        <location evidence="1">Nucleus</location>
    </subcellularLocation>
</comment>
<dbReference type="WBParaSite" id="ECPE_0000381101-mRNA-1">
    <property type="protein sequence ID" value="ECPE_0000381101-mRNA-1"/>
    <property type="gene ID" value="ECPE_0000381101"/>
</dbReference>
<keyword evidence="4" id="KW-0371">Homeobox</keyword>
<keyword evidence="8" id="KW-1185">Reference proteome</keyword>